<dbReference type="EMBL" id="CP022415">
    <property type="protein sequence ID" value="ASM71987.1"/>
    <property type="molecule type" value="Genomic_DNA"/>
</dbReference>
<evidence type="ECO:0000256" key="2">
    <source>
        <dbReference type="ARBA" id="ARBA00004429"/>
    </source>
</evidence>
<evidence type="ECO:0000256" key="4">
    <source>
        <dbReference type="ARBA" id="ARBA00022475"/>
    </source>
</evidence>
<dbReference type="Pfam" id="PF00512">
    <property type="entry name" value="HisKA"/>
    <property type="match status" value="1"/>
</dbReference>
<dbReference type="Gene3D" id="6.10.250.3020">
    <property type="match status" value="1"/>
</dbReference>
<evidence type="ECO:0000256" key="11">
    <source>
        <dbReference type="ARBA" id="ARBA00022840"/>
    </source>
</evidence>
<dbReference type="Pfam" id="PF02518">
    <property type="entry name" value="HATPase_c"/>
    <property type="match status" value="1"/>
</dbReference>
<dbReference type="PANTHER" id="PTHR43065">
    <property type="entry name" value="SENSOR HISTIDINE KINASE"/>
    <property type="match status" value="1"/>
</dbReference>
<evidence type="ECO:0000313" key="20">
    <source>
        <dbReference type="EMBL" id="ASM71987.1"/>
    </source>
</evidence>
<dbReference type="PRINTS" id="PR00344">
    <property type="entry name" value="BCTRLSENSOR"/>
</dbReference>
<dbReference type="SMART" id="SM00387">
    <property type="entry name" value="HATPase_c"/>
    <property type="match status" value="1"/>
</dbReference>
<evidence type="ECO:0000256" key="5">
    <source>
        <dbReference type="ARBA" id="ARBA00022519"/>
    </source>
</evidence>
<keyword evidence="4" id="KW-1003">Cell membrane</keyword>
<comment type="subcellular location">
    <subcellularLocation>
        <location evidence="2">Cell inner membrane</location>
        <topology evidence="2">Multi-pass membrane protein</topology>
    </subcellularLocation>
</comment>
<keyword evidence="6" id="KW-0597">Phosphoprotein</keyword>
<dbReference type="SUPFAM" id="SSF47384">
    <property type="entry name" value="Homodimeric domain of signal transducing histidine kinase"/>
    <property type="match status" value="1"/>
</dbReference>
<dbReference type="KEGG" id="spse:SULPSESMR1_01163"/>
<feature type="transmembrane region" description="Helical" evidence="18">
    <location>
        <begin position="278"/>
        <end position="299"/>
    </location>
</feature>
<dbReference type="GO" id="GO:0005886">
    <property type="term" value="C:plasma membrane"/>
    <property type="evidence" value="ECO:0007669"/>
    <property type="project" value="UniProtKB-SubCell"/>
</dbReference>
<dbReference type="GO" id="GO:0005524">
    <property type="term" value="F:ATP binding"/>
    <property type="evidence" value="ECO:0007669"/>
    <property type="project" value="UniProtKB-KW"/>
</dbReference>
<comment type="catalytic activity">
    <reaction evidence="1">
        <text>ATP + protein L-histidine = ADP + protein N-phospho-L-histidine.</text>
        <dbReference type="EC" id="2.7.13.3"/>
    </reaction>
</comment>
<comment type="function">
    <text evidence="15">Member of the two-component regulatory system DctB/DctD involved in the transport of C4-dicarboxylates. DctB functions as a membrane-associated protein kinase that phosphorylates DctD in response to environmental signals.</text>
</comment>
<dbReference type="InterPro" id="IPR017055">
    <property type="entry name" value="Sig_transdc_His_kinase_DctB"/>
</dbReference>
<keyword evidence="8 18" id="KW-0812">Transmembrane</keyword>
<dbReference type="FunFam" id="1.10.287.130:FF:000049">
    <property type="entry name" value="C4-dicarboxylate transport sensor protein DctB"/>
    <property type="match status" value="1"/>
</dbReference>
<dbReference type="EC" id="2.7.13.3" evidence="3"/>
<evidence type="ECO:0000256" key="14">
    <source>
        <dbReference type="ARBA" id="ARBA00023136"/>
    </source>
</evidence>
<keyword evidence="21" id="KW-1185">Reference proteome</keyword>
<evidence type="ECO:0000256" key="18">
    <source>
        <dbReference type="SAM" id="Phobius"/>
    </source>
</evidence>
<accession>A0A221JZG4</accession>
<dbReference type="InterPro" id="IPR005467">
    <property type="entry name" value="His_kinase_dom"/>
</dbReference>
<name>A0A221JZG4_9RHOB</name>
<keyword evidence="14 18" id="KW-0472">Membrane</keyword>
<dbReference type="PIRSF" id="PIRSF036431">
    <property type="entry name" value="STHK_DctB"/>
    <property type="match status" value="1"/>
</dbReference>
<evidence type="ECO:0000256" key="9">
    <source>
        <dbReference type="ARBA" id="ARBA00022741"/>
    </source>
</evidence>
<evidence type="ECO:0000256" key="12">
    <source>
        <dbReference type="ARBA" id="ARBA00022989"/>
    </source>
</evidence>
<proteinExistence type="predicted"/>
<keyword evidence="17" id="KW-0175">Coiled coil</keyword>
<evidence type="ECO:0000256" key="3">
    <source>
        <dbReference type="ARBA" id="ARBA00012438"/>
    </source>
</evidence>
<evidence type="ECO:0000259" key="19">
    <source>
        <dbReference type="PROSITE" id="PS50109"/>
    </source>
</evidence>
<keyword evidence="5" id="KW-0997">Cell inner membrane</keyword>
<evidence type="ECO:0000256" key="1">
    <source>
        <dbReference type="ARBA" id="ARBA00000085"/>
    </source>
</evidence>
<evidence type="ECO:0000256" key="6">
    <source>
        <dbReference type="ARBA" id="ARBA00022553"/>
    </source>
</evidence>
<evidence type="ECO:0000256" key="16">
    <source>
        <dbReference type="ARBA" id="ARBA00073143"/>
    </source>
</evidence>
<evidence type="ECO:0000256" key="8">
    <source>
        <dbReference type="ARBA" id="ARBA00022692"/>
    </source>
</evidence>
<dbReference type="RefSeq" id="WP_198362858.1">
    <property type="nucleotide sequence ID" value="NZ_CP022415.1"/>
</dbReference>
<dbReference type="InterPro" id="IPR003594">
    <property type="entry name" value="HATPase_dom"/>
</dbReference>
<dbReference type="Gene3D" id="3.30.565.10">
    <property type="entry name" value="Histidine kinase-like ATPase, C-terminal domain"/>
    <property type="match status" value="1"/>
</dbReference>
<dbReference type="Proteomes" id="UP000199754">
    <property type="component" value="Chromosome"/>
</dbReference>
<sequence length="583" mass="62286">MTGHIRKRNLIVLGFVALVALAALGLWRYGYVQALDRLQRQGESDLALASDRLTAQLQRYRELAVFMSEHPAVRAVLEGGGAAPANALFQDVADKTSALDVILVDFSGRVRAAANGTGGMNLGSTAYVRRAMQGALGTGHGVGTPLQGRAYYHAAPIFGDTTGRVIGAVIVAADVNALEADWRGSNPAVFLTDAQGVVFVSNRSELLFWQRQGGQGALSQPRGTRPAFTYHTTAGYDIWHQMWDPYLPREALHITRPLPVIGFLGAALIDIAPAQRIALLQAAAFAALCLAFGALLLVATERRRTLAQANALLEARVAERTAALVGTNAQLLREAAEREEAQAALARAQADLVQAGKLGALGHLSAGISHELNQPLMAIGSFAENGLTFMDKNRPERARENLSRISEMAQRMARIISNLRAFARQESSPSVQVDVCEVLRSAFEITGPRLREADVTATLQAPETPVWVRGGDVRLGQVFVNLITNAVDAMEGRPVRALHITVQDGAQPSVTVRDTGPGIDVPDQVFDPFYTTKSQGGAEGMGLGLSISYGIVQSFGGEIRGENTGEGAAFTVQLVPWDESEAA</sequence>
<feature type="domain" description="Histidine kinase" evidence="19">
    <location>
        <begin position="367"/>
        <end position="574"/>
    </location>
</feature>
<dbReference type="STRING" id="1402135.SAMN05444149_101466"/>
<protein>
    <recommendedName>
        <fullName evidence="16">C4-dicarboxylate transport sensor protein DctB</fullName>
        <ecNumber evidence="3">2.7.13.3</ecNumber>
    </recommendedName>
</protein>
<keyword evidence="13" id="KW-0902">Two-component regulatory system</keyword>
<keyword evidence="11" id="KW-0067">ATP-binding</keyword>
<dbReference type="SMART" id="SM00388">
    <property type="entry name" value="HisKA"/>
    <property type="match status" value="1"/>
</dbReference>
<evidence type="ECO:0000256" key="13">
    <source>
        <dbReference type="ARBA" id="ARBA00023012"/>
    </source>
</evidence>
<dbReference type="InterPro" id="IPR003661">
    <property type="entry name" value="HisK_dim/P_dom"/>
</dbReference>
<keyword evidence="7 20" id="KW-0808">Transferase</keyword>
<dbReference type="GO" id="GO:0000155">
    <property type="term" value="F:phosphorelay sensor kinase activity"/>
    <property type="evidence" value="ECO:0007669"/>
    <property type="project" value="InterPro"/>
</dbReference>
<reference evidence="20 21" key="1">
    <citation type="submission" date="2017-07" db="EMBL/GenBank/DDBJ databases">
        <title>Genome Sequence of Sulfitobacter pseudonitzschiae Strain SMR1 Isolated from a culture of the Diatom Skeletonema marinoi.</title>
        <authorList>
            <person name="Topel M."/>
            <person name="Pinder M.I.M."/>
            <person name="Johansson O.N."/>
            <person name="Kourtchenko O."/>
            <person name="Godhe A."/>
            <person name="Clarke A.K."/>
        </authorList>
    </citation>
    <scope>NUCLEOTIDE SEQUENCE [LARGE SCALE GENOMIC DNA]</scope>
    <source>
        <strain evidence="20 21">SMR1</strain>
    </source>
</reference>
<dbReference type="Gene3D" id="3.30.450.20">
    <property type="entry name" value="PAS domain"/>
    <property type="match status" value="2"/>
</dbReference>
<dbReference type="InterPro" id="IPR036097">
    <property type="entry name" value="HisK_dim/P_sf"/>
</dbReference>
<keyword evidence="12 18" id="KW-1133">Transmembrane helix</keyword>
<feature type="coiled-coil region" evidence="17">
    <location>
        <begin position="329"/>
        <end position="358"/>
    </location>
</feature>
<dbReference type="SUPFAM" id="SSF55874">
    <property type="entry name" value="ATPase domain of HSP90 chaperone/DNA topoisomerase II/histidine kinase"/>
    <property type="match status" value="1"/>
</dbReference>
<keyword evidence="9" id="KW-0547">Nucleotide-binding</keyword>
<evidence type="ECO:0000313" key="21">
    <source>
        <dbReference type="Proteomes" id="UP000199754"/>
    </source>
</evidence>
<dbReference type="InterPro" id="IPR004358">
    <property type="entry name" value="Sig_transdc_His_kin-like_C"/>
</dbReference>
<dbReference type="InterPro" id="IPR036890">
    <property type="entry name" value="HATPase_C_sf"/>
</dbReference>
<dbReference type="PANTHER" id="PTHR43065:SF46">
    <property type="entry name" value="C4-DICARBOXYLATE TRANSPORT SENSOR PROTEIN DCTB"/>
    <property type="match status" value="1"/>
</dbReference>
<dbReference type="Gene3D" id="1.10.287.130">
    <property type="match status" value="1"/>
</dbReference>
<evidence type="ECO:0000256" key="10">
    <source>
        <dbReference type="ARBA" id="ARBA00022777"/>
    </source>
</evidence>
<gene>
    <name evidence="20" type="primary">dctB</name>
    <name evidence="20" type="ORF">SULPSESMR1_01163</name>
</gene>
<evidence type="ECO:0000256" key="15">
    <source>
        <dbReference type="ARBA" id="ARBA00059004"/>
    </source>
</evidence>
<keyword evidence="10" id="KW-0418">Kinase</keyword>
<dbReference type="InterPro" id="IPR029151">
    <property type="entry name" value="Sensor-like_sf"/>
</dbReference>
<dbReference type="CDD" id="cd00082">
    <property type="entry name" value="HisKA"/>
    <property type="match status" value="1"/>
</dbReference>
<dbReference type="AlphaFoldDB" id="A0A221JZG4"/>
<organism evidence="20 21">
    <name type="scientific">Pseudosulfitobacter pseudonitzschiae</name>
    <dbReference type="NCBI Taxonomy" id="1402135"/>
    <lineage>
        <taxon>Bacteria</taxon>
        <taxon>Pseudomonadati</taxon>
        <taxon>Pseudomonadota</taxon>
        <taxon>Alphaproteobacteria</taxon>
        <taxon>Rhodobacterales</taxon>
        <taxon>Roseobacteraceae</taxon>
        <taxon>Pseudosulfitobacter</taxon>
    </lineage>
</organism>
<evidence type="ECO:0000256" key="7">
    <source>
        <dbReference type="ARBA" id="ARBA00022679"/>
    </source>
</evidence>
<evidence type="ECO:0000256" key="17">
    <source>
        <dbReference type="SAM" id="Coils"/>
    </source>
</evidence>
<dbReference type="PROSITE" id="PS50109">
    <property type="entry name" value="HIS_KIN"/>
    <property type="match status" value="1"/>
</dbReference>
<dbReference type="SUPFAM" id="SSF103190">
    <property type="entry name" value="Sensory domain-like"/>
    <property type="match status" value="1"/>
</dbReference>